<evidence type="ECO:0000256" key="1">
    <source>
        <dbReference type="ARBA" id="ARBA00004496"/>
    </source>
</evidence>
<dbReference type="Pfam" id="PF05620">
    <property type="entry name" value="TMEM208_SND2"/>
    <property type="match status" value="1"/>
</dbReference>
<keyword evidence="4" id="KW-0689">Ribosomal protein</keyword>
<keyword evidence="8" id="KW-1133">Transmembrane helix</keyword>
<evidence type="ECO:0000313" key="11">
    <source>
        <dbReference type="Proteomes" id="UP000242913"/>
    </source>
</evidence>
<keyword evidence="8" id="KW-0472">Membrane</keyword>
<dbReference type="InterPro" id="IPR018222">
    <property type="entry name" value="Nuclear_transport_factor_2_euk"/>
</dbReference>
<dbReference type="OrthoDB" id="5211809at2759"/>
<dbReference type="Pfam" id="PF02136">
    <property type="entry name" value="NTF2"/>
    <property type="match status" value="1"/>
</dbReference>
<feature type="transmembrane region" description="Helical" evidence="8">
    <location>
        <begin position="682"/>
        <end position="704"/>
    </location>
</feature>
<dbReference type="PANTHER" id="PTHR12146:SF0">
    <property type="entry name" value="RIBOSOMAL PROTEIN S10"/>
    <property type="match status" value="1"/>
</dbReference>
<dbReference type="GO" id="GO:0022627">
    <property type="term" value="C:cytosolic small ribosomal subunit"/>
    <property type="evidence" value="ECO:0007669"/>
    <property type="project" value="TreeGrafter"/>
</dbReference>
<dbReference type="InterPro" id="IPR002075">
    <property type="entry name" value="NTF2_dom"/>
</dbReference>
<proteinExistence type="inferred from homology"/>
<dbReference type="Gene3D" id="3.10.450.50">
    <property type="match status" value="1"/>
</dbReference>
<dbReference type="PROSITE" id="PS50177">
    <property type="entry name" value="NTF2_DOMAIN"/>
    <property type="match status" value="1"/>
</dbReference>
<evidence type="ECO:0000256" key="3">
    <source>
        <dbReference type="ARBA" id="ARBA00022490"/>
    </source>
</evidence>
<feature type="compositionally biased region" description="Basic and acidic residues" evidence="7">
    <location>
        <begin position="95"/>
        <end position="116"/>
    </location>
</feature>
<dbReference type="CDD" id="cd00780">
    <property type="entry name" value="NTF2"/>
    <property type="match status" value="1"/>
</dbReference>
<gene>
    <name evidence="10" type="ORF">X798_05847</name>
</gene>
<organism evidence="10 11">
    <name type="scientific">Onchocerca flexuosa</name>
    <dbReference type="NCBI Taxonomy" id="387005"/>
    <lineage>
        <taxon>Eukaryota</taxon>
        <taxon>Metazoa</taxon>
        <taxon>Ecdysozoa</taxon>
        <taxon>Nematoda</taxon>
        <taxon>Chromadorea</taxon>
        <taxon>Rhabditida</taxon>
        <taxon>Spirurina</taxon>
        <taxon>Spiruromorpha</taxon>
        <taxon>Filarioidea</taxon>
        <taxon>Onchocercidae</taxon>
        <taxon>Onchocerca</taxon>
    </lineage>
</organism>
<dbReference type="AlphaFoldDB" id="A0A238BP53"/>
<keyword evidence="11" id="KW-1185">Reference proteome</keyword>
<feature type="domain" description="NTF2" evidence="9">
    <location>
        <begin position="446"/>
        <end position="551"/>
    </location>
</feature>
<dbReference type="InterPro" id="IPR008506">
    <property type="entry name" value="SND2/TMEM208"/>
</dbReference>
<evidence type="ECO:0000313" key="10">
    <source>
        <dbReference type="EMBL" id="OZC07157.1"/>
    </source>
</evidence>
<evidence type="ECO:0000256" key="6">
    <source>
        <dbReference type="SAM" id="Coils"/>
    </source>
</evidence>
<keyword evidence="6" id="KW-0175">Coiled coil</keyword>
<feature type="region of interest" description="Disordered" evidence="7">
    <location>
        <begin position="92"/>
        <end position="116"/>
    </location>
</feature>
<evidence type="ECO:0000256" key="4">
    <source>
        <dbReference type="ARBA" id="ARBA00022980"/>
    </source>
</evidence>
<name>A0A238BP53_9BILA</name>
<accession>A0A238BP53</accession>
<dbReference type="InterPro" id="IPR037447">
    <property type="entry name" value="Ribosomal_eS10"/>
</dbReference>
<evidence type="ECO:0000256" key="2">
    <source>
        <dbReference type="ARBA" id="ARBA00007278"/>
    </source>
</evidence>
<dbReference type="Gene3D" id="1.10.10.10">
    <property type="entry name" value="Winged helix-like DNA-binding domain superfamily/Winged helix DNA-binding domain"/>
    <property type="match status" value="1"/>
</dbReference>
<dbReference type="GO" id="GO:0002181">
    <property type="term" value="P:cytoplasmic translation"/>
    <property type="evidence" value="ECO:0007669"/>
    <property type="project" value="UniProtKB-ARBA"/>
</dbReference>
<keyword evidence="3" id="KW-0963">Cytoplasm</keyword>
<dbReference type="InterPro" id="IPR032710">
    <property type="entry name" value="NTF2-like_dom_sf"/>
</dbReference>
<keyword evidence="5" id="KW-0687">Ribonucleoprotein</keyword>
<dbReference type="FunFam" id="1.10.10.10:FF:000025">
    <property type="entry name" value="40S ribosomal protein S10"/>
    <property type="match status" value="1"/>
</dbReference>
<dbReference type="GO" id="GO:0003723">
    <property type="term" value="F:RNA binding"/>
    <property type="evidence" value="ECO:0007669"/>
    <property type="project" value="TreeGrafter"/>
</dbReference>
<keyword evidence="8" id="KW-0812">Transmembrane</keyword>
<evidence type="ECO:0000256" key="7">
    <source>
        <dbReference type="SAM" id="MobiDB-lite"/>
    </source>
</evidence>
<evidence type="ECO:0000256" key="8">
    <source>
        <dbReference type="SAM" id="Phobius"/>
    </source>
</evidence>
<dbReference type="SUPFAM" id="SSF54427">
    <property type="entry name" value="NTF2-like"/>
    <property type="match status" value="1"/>
</dbReference>
<dbReference type="EMBL" id="KZ270041">
    <property type="protein sequence ID" value="OZC07157.1"/>
    <property type="molecule type" value="Genomic_DNA"/>
</dbReference>
<evidence type="ECO:0000259" key="9">
    <source>
        <dbReference type="PROSITE" id="PS50177"/>
    </source>
</evidence>
<dbReference type="InterPro" id="IPR005326">
    <property type="entry name" value="Plectin_eS10_N"/>
</dbReference>
<evidence type="ECO:0000256" key="5">
    <source>
        <dbReference type="ARBA" id="ARBA00023274"/>
    </source>
</evidence>
<comment type="similarity">
    <text evidence="2">Belongs to the eukaryotic ribosomal protein eS10 family.</text>
</comment>
<dbReference type="Pfam" id="PF03501">
    <property type="entry name" value="S10_plectin"/>
    <property type="match status" value="1"/>
</dbReference>
<dbReference type="InterPro" id="IPR036388">
    <property type="entry name" value="WH-like_DNA-bd_sf"/>
</dbReference>
<feature type="transmembrane region" description="Helical" evidence="8">
    <location>
        <begin position="602"/>
        <end position="625"/>
    </location>
</feature>
<feature type="coiled-coil region" evidence="6">
    <location>
        <begin position="221"/>
        <end position="255"/>
    </location>
</feature>
<dbReference type="PANTHER" id="PTHR12146">
    <property type="entry name" value="40S RIBOSOMAL PROTEIN S10"/>
    <property type="match status" value="1"/>
</dbReference>
<dbReference type="Proteomes" id="UP000242913">
    <property type="component" value="Unassembled WGS sequence"/>
</dbReference>
<comment type="subcellular location">
    <subcellularLocation>
        <location evidence="1">Cytoplasm</location>
    </subcellularLocation>
</comment>
<sequence length="746" mass="86168">MLMPTKNRKAIYEYLFKEGVCVAKKDYNLKTHPDIPNVTNLEVIKACKSLASREYVKEQFAWRHHYWYLTNEGIDYLREYLHLPAEIVPSTVKAKQREPRPGFERMSRGPKIESDRDAYRTAEKVTEAGPGAAPVSGYRGGYGRGAGGLQRELYFAAVMGSLDPSSSSREKHHLETSDASSLFLLKGELYRKINEQRGKAATTGVKVSKKKSVLRISKEEEKKIVEEKRQREARIRELEKSIAQDEEQRKRVQKILEEKSEIYARLSRGEIILNDNDGPVEFLVDFNAKKREQEKRCLDDAEKAKNEESEAVHFNPTEEQRVYGVSHVPLPVSETKRQEQIQELLELKREKKKWEQLNRIRKRKGLQELPPWDSEGTNEMEFLDIPLPDKPPTEPCAAQPESKKFTPVREWDRGKVLYDKWITKQRDERDDEFAPPMNFNPSFEEIGNAFIQHYYSKFDVQDPTTRSSGLSDLYDPMNSYMTFEGVQALPFRMIQRAITKTDCQPLPDGSILVAVIGQLKTDDDPIQSFNHFFVLRPATGSFFISNEIFRLCVMCVDISKCICMTKAENAVKLRKNAVKFGKSGKAATRGQKQIYEENQTVILYYSVAAIFSSVFYILISLFFFLRTAWEWLGFSICCVLQIAAILTMRSMARCRRNERGQVTDAGSDLNQPDAFGEYCKDVVILCSFIATVATIWSTILWLLLVIPAYVLYKLWKVIIAPWFFAEPLEQEEEKKMKKRERRLRKA</sequence>
<feature type="transmembrane region" description="Helical" evidence="8">
    <location>
        <begin position="631"/>
        <end position="649"/>
    </location>
</feature>
<reference evidence="10 11" key="1">
    <citation type="submission" date="2015-12" db="EMBL/GenBank/DDBJ databases">
        <title>Draft genome of the nematode, Onchocerca flexuosa.</title>
        <authorList>
            <person name="Mitreva M."/>
        </authorList>
    </citation>
    <scope>NUCLEOTIDE SEQUENCE [LARGE SCALE GENOMIC DNA]</scope>
    <source>
        <strain evidence="10">Red Deer</strain>
    </source>
</reference>
<dbReference type="GO" id="GO:0003735">
    <property type="term" value="F:structural constituent of ribosome"/>
    <property type="evidence" value="ECO:0007669"/>
    <property type="project" value="TreeGrafter"/>
</dbReference>
<protein>
    <recommendedName>
        <fullName evidence="9">NTF2 domain-containing protein</fullName>
    </recommendedName>
</protein>